<evidence type="ECO:0000256" key="8">
    <source>
        <dbReference type="ARBA" id="ARBA00023285"/>
    </source>
</evidence>
<keyword evidence="4 9" id="KW-0547">Nucleotide-binding</keyword>
<dbReference type="PANTHER" id="PTHR43622:SF1">
    <property type="entry name" value="3-DEHYDROQUINATE SYNTHASE"/>
    <property type="match status" value="1"/>
</dbReference>
<dbReference type="InterPro" id="IPR056179">
    <property type="entry name" value="DHQS_C"/>
</dbReference>
<comment type="function">
    <text evidence="9">Catalyzes the conversion of 3-deoxy-D-arabino-heptulosonate 7-phosphate (DAHP) to dehydroquinate (DHQ).</text>
</comment>
<keyword evidence="9" id="KW-0057">Aromatic amino acid biosynthesis</keyword>
<dbReference type="GO" id="GO:0009073">
    <property type="term" value="P:aromatic amino acid family biosynthetic process"/>
    <property type="evidence" value="ECO:0007669"/>
    <property type="project" value="UniProtKB-KW"/>
</dbReference>
<feature type="binding site" evidence="9">
    <location>
        <position position="260"/>
    </location>
    <ligand>
        <name>Zn(2+)</name>
        <dbReference type="ChEBI" id="CHEBI:29105"/>
    </ligand>
</feature>
<keyword evidence="6 9" id="KW-0520">NAD</keyword>
<dbReference type="Gene3D" id="3.40.50.1970">
    <property type="match status" value="1"/>
</dbReference>
<evidence type="ECO:0000256" key="2">
    <source>
        <dbReference type="ARBA" id="ARBA00001947"/>
    </source>
</evidence>
<comment type="similarity">
    <text evidence="9">Belongs to the sugar phosphate cyclases superfamily. Dehydroquinate synthase family.</text>
</comment>
<dbReference type="Pfam" id="PF01761">
    <property type="entry name" value="DHQ_synthase"/>
    <property type="match status" value="1"/>
</dbReference>
<evidence type="ECO:0000256" key="6">
    <source>
        <dbReference type="ARBA" id="ARBA00023027"/>
    </source>
</evidence>
<gene>
    <name evidence="9 13" type="primary">aroB</name>
    <name evidence="13" type="ORF">FYJ35_06965</name>
</gene>
<proteinExistence type="inferred from homology"/>
<dbReference type="CDD" id="cd08195">
    <property type="entry name" value="DHQS"/>
    <property type="match status" value="1"/>
</dbReference>
<dbReference type="RefSeq" id="WP_154524978.1">
    <property type="nucleotide sequence ID" value="NZ_VULZ01000006.1"/>
</dbReference>
<feature type="binding site" evidence="9">
    <location>
        <begin position="118"/>
        <end position="122"/>
    </location>
    <ligand>
        <name>NAD(+)</name>
        <dbReference type="ChEBI" id="CHEBI:57540"/>
    </ligand>
</feature>
<feature type="binding site" evidence="9">
    <location>
        <begin position="142"/>
        <end position="143"/>
    </location>
    <ligand>
        <name>NAD(+)</name>
        <dbReference type="ChEBI" id="CHEBI:57540"/>
    </ligand>
</feature>
<dbReference type="GO" id="GO:0046872">
    <property type="term" value="F:metal ion binding"/>
    <property type="evidence" value="ECO:0007669"/>
    <property type="project" value="UniProtKB-KW"/>
</dbReference>
<dbReference type="SUPFAM" id="SSF56796">
    <property type="entry name" value="Dehydroquinate synthase-like"/>
    <property type="match status" value="1"/>
</dbReference>
<dbReference type="EC" id="4.2.3.4" evidence="9 10"/>
<evidence type="ECO:0000256" key="9">
    <source>
        <dbReference type="HAMAP-Rule" id="MF_00110"/>
    </source>
</evidence>
<dbReference type="EMBL" id="VULZ01000006">
    <property type="protein sequence ID" value="MSS14785.1"/>
    <property type="molecule type" value="Genomic_DNA"/>
</dbReference>
<comment type="subcellular location">
    <subcellularLocation>
        <location evidence="9">Cytoplasm</location>
    </subcellularLocation>
</comment>
<comment type="caution">
    <text evidence="9">Lacks conserved residue(s) required for the propagation of feature annotation.</text>
</comment>
<dbReference type="InterPro" id="IPR030963">
    <property type="entry name" value="DHQ_synth_fam"/>
</dbReference>
<feature type="binding site" evidence="9">
    <location>
        <position position="164"/>
    </location>
    <ligand>
        <name>NAD(+)</name>
        <dbReference type="ChEBI" id="CHEBI:57540"/>
    </ligand>
</feature>
<sequence length="378" mass="43027">MEQTENTAAAFHSPISVRKGSEEIYRIYPEDSFDHLGERMADLKPSGRRMAVITDSHVEKFYLREVLDRLRPVCAELSSFVIQAGEEHKNLDWIRKILTYLIENRLDRHDIVVALGGGVVGDMAGFAAACYLRGIRFVQIPTTLLSQVDSSIGGKTGVDFDKYKNMVGAFHQPSMVYLNISTLQSLDGLQFASGMGEVLKHGLIRDAGYYEWLLDHMEAIEERDSATLLQMVVRSVNIKREIVERDPEEMNDRALLNFGHTAGHAIERLKNFSLAHGQCVALGCVVAAYISWQRKYLDDDTFYEIRDMFVGFDLPISFDSIQIDDIIRVMKLDKKMDKGQIRFILLHQLGDAYIDRTVTDEEIRKALEFIDADLHQND</sequence>
<comment type="cofactor">
    <cofactor evidence="9">
        <name>Co(2+)</name>
        <dbReference type="ChEBI" id="CHEBI:48828"/>
    </cofactor>
    <cofactor evidence="9">
        <name>Zn(2+)</name>
        <dbReference type="ChEBI" id="CHEBI:29105"/>
    </cofactor>
    <text evidence="9">Binds 1 divalent metal cation per subunit. Can use either Co(2+) or Zn(2+).</text>
</comment>
<evidence type="ECO:0000256" key="10">
    <source>
        <dbReference type="NCBIfam" id="TIGR01357"/>
    </source>
</evidence>
<dbReference type="GO" id="GO:0008652">
    <property type="term" value="P:amino acid biosynthetic process"/>
    <property type="evidence" value="ECO:0007669"/>
    <property type="project" value="UniProtKB-KW"/>
</dbReference>
<evidence type="ECO:0000256" key="1">
    <source>
        <dbReference type="ARBA" id="ARBA00001911"/>
    </source>
</evidence>
<comment type="pathway">
    <text evidence="9">Metabolic intermediate biosynthesis; chorismate biosynthesis; chorismate from D-erythrose 4-phosphate and phosphoenolpyruvate: step 2/7.</text>
</comment>
<comment type="caution">
    <text evidence="13">The sequence shown here is derived from an EMBL/GenBank/DDBJ whole genome shotgun (WGS) entry which is preliminary data.</text>
</comment>
<feature type="binding site" evidence="9">
    <location>
        <position position="155"/>
    </location>
    <ligand>
        <name>NAD(+)</name>
        <dbReference type="ChEBI" id="CHEBI:57540"/>
    </ligand>
</feature>
<feature type="domain" description="3-dehydroquinate synthase N-terminal" evidence="11">
    <location>
        <begin position="80"/>
        <end position="190"/>
    </location>
</feature>
<dbReference type="InterPro" id="IPR050071">
    <property type="entry name" value="Dehydroquinate_synthase"/>
</dbReference>
<keyword evidence="14" id="KW-1185">Reference proteome</keyword>
<comment type="cofactor">
    <cofactor evidence="1 9">
        <name>NAD(+)</name>
        <dbReference type="ChEBI" id="CHEBI:57540"/>
    </cofactor>
</comment>
<evidence type="ECO:0000256" key="5">
    <source>
        <dbReference type="ARBA" id="ARBA00022833"/>
    </source>
</evidence>
<feature type="binding site" evidence="9">
    <location>
        <position position="197"/>
    </location>
    <ligand>
        <name>Zn(2+)</name>
        <dbReference type="ChEBI" id="CHEBI:29105"/>
    </ligand>
</feature>
<evidence type="ECO:0000256" key="3">
    <source>
        <dbReference type="ARBA" id="ARBA00022723"/>
    </source>
</evidence>
<comment type="catalytic activity">
    <reaction evidence="9">
        <text>7-phospho-2-dehydro-3-deoxy-D-arabino-heptonate = 3-dehydroquinate + phosphate</text>
        <dbReference type="Rhea" id="RHEA:21968"/>
        <dbReference type="ChEBI" id="CHEBI:32364"/>
        <dbReference type="ChEBI" id="CHEBI:43474"/>
        <dbReference type="ChEBI" id="CHEBI:58394"/>
        <dbReference type="EC" id="4.2.3.4"/>
    </reaction>
</comment>
<comment type="cofactor">
    <cofactor evidence="2">
        <name>Zn(2+)</name>
        <dbReference type="ChEBI" id="CHEBI:29105"/>
    </cofactor>
</comment>
<dbReference type="Gene3D" id="1.20.1090.10">
    <property type="entry name" value="Dehydroquinate synthase-like - alpha domain"/>
    <property type="match status" value="1"/>
</dbReference>
<organism evidence="13 14">
    <name type="scientific">Porcincola intestinalis</name>
    <dbReference type="NCBI Taxonomy" id="2606632"/>
    <lineage>
        <taxon>Bacteria</taxon>
        <taxon>Bacillati</taxon>
        <taxon>Bacillota</taxon>
        <taxon>Clostridia</taxon>
        <taxon>Lachnospirales</taxon>
        <taxon>Lachnospiraceae</taxon>
        <taxon>Porcincola</taxon>
    </lineage>
</organism>
<evidence type="ECO:0000313" key="13">
    <source>
        <dbReference type="EMBL" id="MSS14785.1"/>
    </source>
</evidence>
<dbReference type="GO" id="GO:0005737">
    <property type="term" value="C:cytoplasm"/>
    <property type="evidence" value="ECO:0007669"/>
    <property type="project" value="UniProtKB-SubCell"/>
</dbReference>
<dbReference type="Pfam" id="PF24621">
    <property type="entry name" value="DHQS_C"/>
    <property type="match status" value="1"/>
</dbReference>
<feature type="binding site" evidence="9">
    <location>
        <position position="276"/>
    </location>
    <ligand>
        <name>Zn(2+)</name>
        <dbReference type="ChEBI" id="CHEBI:29105"/>
    </ligand>
</feature>
<dbReference type="InterPro" id="IPR016037">
    <property type="entry name" value="DHQ_synth_AroB"/>
</dbReference>
<evidence type="ECO:0000256" key="7">
    <source>
        <dbReference type="ARBA" id="ARBA00023239"/>
    </source>
</evidence>
<dbReference type="InterPro" id="IPR030960">
    <property type="entry name" value="DHQS/DOIS_N"/>
</dbReference>
<name>A0A6L5X5A4_9FIRM</name>
<keyword evidence="7 9" id="KW-0456">Lyase</keyword>
<dbReference type="FunFam" id="3.40.50.1970:FF:000007">
    <property type="entry name" value="Pentafunctional AROM polypeptide"/>
    <property type="match status" value="1"/>
</dbReference>
<dbReference type="NCBIfam" id="TIGR01357">
    <property type="entry name" value="aroB"/>
    <property type="match status" value="1"/>
</dbReference>
<dbReference type="PIRSF" id="PIRSF001455">
    <property type="entry name" value="DHQ_synth"/>
    <property type="match status" value="1"/>
</dbReference>
<dbReference type="GO" id="GO:0009423">
    <property type="term" value="P:chorismate biosynthetic process"/>
    <property type="evidence" value="ECO:0007669"/>
    <property type="project" value="UniProtKB-UniRule"/>
</dbReference>
<keyword evidence="3 9" id="KW-0479">Metal-binding</keyword>
<feature type="domain" description="3-dehydroquinate synthase C-terminal" evidence="12">
    <location>
        <begin position="194"/>
        <end position="336"/>
    </location>
</feature>
<evidence type="ECO:0000256" key="4">
    <source>
        <dbReference type="ARBA" id="ARBA00022741"/>
    </source>
</evidence>
<protein>
    <recommendedName>
        <fullName evidence="9 10">3-dehydroquinate synthase</fullName>
        <shortName evidence="9">DHQS</shortName>
        <ecNumber evidence="9 10">4.2.3.4</ecNumber>
    </recommendedName>
</protein>
<dbReference type="AlphaFoldDB" id="A0A6L5X5A4"/>
<dbReference type="GO" id="GO:0003856">
    <property type="term" value="F:3-dehydroquinate synthase activity"/>
    <property type="evidence" value="ECO:0007669"/>
    <property type="project" value="UniProtKB-UniRule"/>
</dbReference>
<reference evidence="13 14" key="1">
    <citation type="submission" date="2019-08" db="EMBL/GenBank/DDBJ databases">
        <title>In-depth cultivation of the pig gut microbiome towards novel bacterial diversity and tailored functional studies.</title>
        <authorList>
            <person name="Wylensek D."/>
            <person name="Hitch T.C.A."/>
            <person name="Clavel T."/>
        </authorList>
    </citation>
    <scope>NUCLEOTIDE SEQUENCE [LARGE SCALE GENOMIC DNA]</scope>
    <source>
        <strain evidence="13 14">Oil+RF-744-WCA-WT-11</strain>
    </source>
</reference>
<dbReference type="UniPathway" id="UPA00053">
    <property type="reaction ID" value="UER00085"/>
</dbReference>
<accession>A0A6L5X5A4</accession>
<keyword evidence="9" id="KW-0963">Cytoplasm</keyword>
<keyword evidence="8 9" id="KW-0170">Cobalt</keyword>
<evidence type="ECO:0000313" key="14">
    <source>
        <dbReference type="Proteomes" id="UP000481852"/>
    </source>
</evidence>
<dbReference type="HAMAP" id="MF_00110">
    <property type="entry name" value="DHQ_synthase"/>
    <property type="match status" value="1"/>
</dbReference>
<dbReference type="PANTHER" id="PTHR43622">
    <property type="entry name" value="3-DEHYDROQUINATE SYNTHASE"/>
    <property type="match status" value="1"/>
</dbReference>
<evidence type="ECO:0000259" key="11">
    <source>
        <dbReference type="Pfam" id="PF01761"/>
    </source>
</evidence>
<evidence type="ECO:0000259" key="12">
    <source>
        <dbReference type="Pfam" id="PF24621"/>
    </source>
</evidence>
<keyword evidence="9" id="KW-0028">Amino-acid biosynthesis</keyword>
<dbReference type="GO" id="GO:0000166">
    <property type="term" value="F:nucleotide binding"/>
    <property type="evidence" value="ECO:0007669"/>
    <property type="project" value="UniProtKB-KW"/>
</dbReference>
<keyword evidence="5 9" id="KW-0862">Zinc</keyword>
<dbReference type="Proteomes" id="UP000481852">
    <property type="component" value="Unassembled WGS sequence"/>
</dbReference>